<keyword evidence="11" id="KW-1199">Hemostasis impairing toxin</keyword>
<dbReference type="GO" id="GO:0000166">
    <property type="term" value="F:nucleotide binding"/>
    <property type="evidence" value="ECO:0007669"/>
    <property type="project" value="UniProtKB-KW"/>
</dbReference>
<keyword evidence="8" id="KW-0732">Signal</keyword>
<reference evidence="15" key="1">
    <citation type="journal article" date="2017" name="Parasit. Vectors">
        <title>Sialotranscriptomics of Rhipicephalus zambeziensis reveals intricate expression profiles of secretory proteins and suggests tight temporal transcriptional regulation during blood-feeding.</title>
        <authorList>
            <person name="de Castro M.H."/>
            <person name="de Klerk D."/>
            <person name="Pienaar R."/>
            <person name="Rees D.J.G."/>
            <person name="Mans B.J."/>
        </authorList>
    </citation>
    <scope>NUCLEOTIDE SEQUENCE</scope>
    <source>
        <tissue evidence="15">Salivary glands</tissue>
    </source>
</reference>
<dbReference type="FunFam" id="3.90.780.10:FF:000004">
    <property type="entry name" value="UDP-sugar hydrolase, putative"/>
    <property type="match status" value="1"/>
</dbReference>
<dbReference type="InterPro" id="IPR036907">
    <property type="entry name" value="5'-Nucleotdase_C_sf"/>
</dbReference>
<comment type="similarity">
    <text evidence="3 12">Belongs to the 5'-nucleotidase family.</text>
</comment>
<evidence type="ECO:0000256" key="8">
    <source>
        <dbReference type="ARBA" id="ARBA00022729"/>
    </source>
</evidence>
<dbReference type="SUPFAM" id="SSF55816">
    <property type="entry name" value="5'-nucleotidase (syn. UDP-sugar hydrolase), C-terminal domain"/>
    <property type="match status" value="1"/>
</dbReference>
<evidence type="ECO:0000259" key="14">
    <source>
        <dbReference type="Pfam" id="PF02872"/>
    </source>
</evidence>
<keyword evidence="5" id="KW-0964">Secreted</keyword>
<name>A0A224Y112_9ACAR</name>
<dbReference type="GO" id="GO:0005886">
    <property type="term" value="C:plasma membrane"/>
    <property type="evidence" value="ECO:0007669"/>
    <property type="project" value="TreeGrafter"/>
</dbReference>
<feature type="domain" description="5'-Nucleotidase C-terminal" evidence="14">
    <location>
        <begin position="378"/>
        <end position="551"/>
    </location>
</feature>
<evidence type="ECO:0000259" key="13">
    <source>
        <dbReference type="Pfam" id="PF00149"/>
    </source>
</evidence>
<dbReference type="InterPro" id="IPR004843">
    <property type="entry name" value="Calcineurin-like_PHP"/>
</dbReference>
<dbReference type="PRINTS" id="PR01607">
    <property type="entry name" value="APYRASEFAMLY"/>
</dbReference>
<comment type="catalytic activity">
    <reaction evidence="1">
        <text>a ribonucleoside 5'-phosphate + H2O = a ribonucleoside + phosphate</text>
        <dbReference type="Rhea" id="RHEA:12484"/>
        <dbReference type="ChEBI" id="CHEBI:15377"/>
        <dbReference type="ChEBI" id="CHEBI:18254"/>
        <dbReference type="ChEBI" id="CHEBI:43474"/>
        <dbReference type="ChEBI" id="CHEBI:58043"/>
        <dbReference type="EC" id="3.1.3.5"/>
    </reaction>
</comment>
<evidence type="ECO:0000256" key="2">
    <source>
        <dbReference type="ARBA" id="ARBA00004613"/>
    </source>
</evidence>
<keyword evidence="6" id="KW-0800">Toxin</keyword>
<dbReference type="GO" id="GO:0090729">
    <property type="term" value="F:toxin activity"/>
    <property type="evidence" value="ECO:0007669"/>
    <property type="project" value="UniProtKB-KW"/>
</dbReference>
<evidence type="ECO:0000256" key="5">
    <source>
        <dbReference type="ARBA" id="ARBA00022525"/>
    </source>
</evidence>
<comment type="subcellular location">
    <subcellularLocation>
        <location evidence="2">Secreted</location>
    </subcellularLocation>
</comment>
<keyword evidence="4" id="KW-1201">Platelet aggregation inhibiting toxin</keyword>
<evidence type="ECO:0000256" key="12">
    <source>
        <dbReference type="RuleBase" id="RU362119"/>
    </source>
</evidence>
<dbReference type="InterPro" id="IPR006146">
    <property type="entry name" value="5'-Nucleotdase_CS"/>
</dbReference>
<keyword evidence="10 12" id="KW-0378">Hydrolase</keyword>
<dbReference type="GO" id="GO:0005576">
    <property type="term" value="C:extracellular region"/>
    <property type="evidence" value="ECO:0007669"/>
    <property type="project" value="UniProtKB-SubCell"/>
</dbReference>
<dbReference type="Pfam" id="PF00149">
    <property type="entry name" value="Metallophos"/>
    <property type="match status" value="1"/>
</dbReference>
<dbReference type="GO" id="GO:0046872">
    <property type="term" value="F:metal ion binding"/>
    <property type="evidence" value="ECO:0007669"/>
    <property type="project" value="UniProtKB-KW"/>
</dbReference>
<dbReference type="Gene3D" id="3.90.780.10">
    <property type="entry name" value="5'-Nucleotidase, C-terminal domain"/>
    <property type="match status" value="1"/>
</dbReference>
<evidence type="ECO:0000256" key="7">
    <source>
        <dbReference type="ARBA" id="ARBA00022723"/>
    </source>
</evidence>
<evidence type="ECO:0000256" key="6">
    <source>
        <dbReference type="ARBA" id="ARBA00022656"/>
    </source>
</evidence>
<dbReference type="InterPro" id="IPR029052">
    <property type="entry name" value="Metallo-depent_PP-like"/>
</dbReference>
<dbReference type="PROSITE" id="PS00786">
    <property type="entry name" value="5_NUCLEOTIDASE_2"/>
    <property type="match status" value="1"/>
</dbReference>
<dbReference type="PROSITE" id="PS00785">
    <property type="entry name" value="5_NUCLEOTIDASE_1"/>
    <property type="match status" value="1"/>
</dbReference>
<dbReference type="PANTHER" id="PTHR11575">
    <property type="entry name" value="5'-NUCLEOTIDASE-RELATED"/>
    <property type="match status" value="1"/>
</dbReference>
<dbReference type="GO" id="GO:0008253">
    <property type="term" value="F:5'-nucleotidase activity"/>
    <property type="evidence" value="ECO:0007669"/>
    <property type="project" value="UniProtKB-EC"/>
</dbReference>
<dbReference type="PANTHER" id="PTHR11575:SF24">
    <property type="entry name" value="5'-NUCLEOTIDASE"/>
    <property type="match status" value="1"/>
</dbReference>
<dbReference type="Pfam" id="PF02872">
    <property type="entry name" value="5_nucleotid_C"/>
    <property type="match status" value="1"/>
</dbReference>
<feature type="domain" description="Calcineurin-like phosphoesterase" evidence="13">
    <location>
        <begin position="64"/>
        <end position="282"/>
    </location>
</feature>
<dbReference type="InterPro" id="IPR008334">
    <property type="entry name" value="5'-Nucleotdase_C"/>
</dbReference>
<dbReference type="AlphaFoldDB" id="A0A224Y112"/>
<evidence type="ECO:0000256" key="9">
    <source>
        <dbReference type="ARBA" id="ARBA00022741"/>
    </source>
</evidence>
<dbReference type="SUPFAM" id="SSF56300">
    <property type="entry name" value="Metallo-dependent phosphatases"/>
    <property type="match status" value="1"/>
</dbReference>
<evidence type="ECO:0000256" key="10">
    <source>
        <dbReference type="ARBA" id="ARBA00022801"/>
    </source>
</evidence>
<dbReference type="Gene3D" id="3.60.21.10">
    <property type="match status" value="1"/>
</dbReference>
<accession>A0A224Y112</accession>
<evidence type="ECO:0000256" key="3">
    <source>
        <dbReference type="ARBA" id="ARBA00006654"/>
    </source>
</evidence>
<sequence length="647" mass="71985">MTAYLPRKKKAAAVERMKRAVCSAQSDSCRAMNDMRAPSLLALVVPLLFSVRCLAQVQAPFTLTVLHTNDVHAHIEESTKYGAMCSDKDKKNKTCVGGVARIKTKVRELKTQYPGALFMNAGDFFQGTAWYTVLKEKIISAVMTRMDYDYVCLGNHEFDDGPEGLAHHLLALQKANVTVVGTNTNFSEEPALRNISLPKSVTIKINNVSVGIVGAVLPETRFLSNTGKVTFEDEIRSIRREAEILEKKGVKVIVAITHSGYPRDVEIVRQVEQLDLLVGGHTNTFLYHGQGYPKENTPEGDYPTVVNRTDGSVGLVVQDYWFGKFLGFVRVSFDNNGKVANWTGNPILLNSSVEEDKGMLDVIECYKENVTRAISEVIGISKVKLEQADQVCRLRECNLGNLIADGFFAYYADRESSEPDLWSDVNGALFNGGAVRAPIPQNHNITMGHILATMPFGMSVVIMTLNGSELRNMFEYSVSEYDFKKRKGRFLQVSGIRVTYNLQYPRNCRVVSLQVLCRRCKVPRYEAVNDTGVYRIVTTDYITRGGDGYPKATNATSGGPADYSVLVGHIRKMTPVKSAIEGRITLLNGSQPVIIPGDPVTDPLFKEKEDLTERLLSNPLRKLKHALNIILRNWPLDQKKVSEMLGK</sequence>
<keyword evidence="7" id="KW-0479">Metal-binding</keyword>
<evidence type="ECO:0000256" key="11">
    <source>
        <dbReference type="ARBA" id="ARBA00023240"/>
    </source>
</evidence>
<evidence type="ECO:0000256" key="1">
    <source>
        <dbReference type="ARBA" id="ARBA00000815"/>
    </source>
</evidence>
<dbReference type="FunFam" id="3.60.21.10:FF:000020">
    <property type="entry name" value="NT5E isoform 4"/>
    <property type="match status" value="1"/>
</dbReference>
<evidence type="ECO:0000256" key="4">
    <source>
        <dbReference type="ARBA" id="ARBA00022442"/>
    </source>
</evidence>
<dbReference type="GO" id="GO:0006196">
    <property type="term" value="P:AMP catabolic process"/>
    <property type="evidence" value="ECO:0007669"/>
    <property type="project" value="TreeGrafter"/>
</dbReference>
<dbReference type="CDD" id="cd07409">
    <property type="entry name" value="MPP_CD73_N"/>
    <property type="match status" value="1"/>
</dbReference>
<protein>
    <submittedName>
        <fullName evidence="15">5'-Nucleotidase</fullName>
    </submittedName>
</protein>
<proteinExistence type="inferred from homology"/>
<organism evidence="15">
    <name type="scientific">Rhipicephalus zambeziensis</name>
    <dbReference type="NCBI Taxonomy" id="60191"/>
    <lineage>
        <taxon>Eukaryota</taxon>
        <taxon>Metazoa</taxon>
        <taxon>Ecdysozoa</taxon>
        <taxon>Arthropoda</taxon>
        <taxon>Chelicerata</taxon>
        <taxon>Arachnida</taxon>
        <taxon>Acari</taxon>
        <taxon>Parasitiformes</taxon>
        <taxon>Ixodida</taxon>
        <taxon>Ixodoidea</taxon>
        <taxon>Ixodidae</taxon>
        <taxon>Rhipicephalinae</taxon>
        <taxon>Rhipicephalus</taxon>
        <taxon>Rhipicephalus</taxon>
    </lineage>
</organism>
<dbReference type="EMBL" id="GFPF01000121">
    <property type="protein sequence ID" value="MAA11267.1"/>
    <property type="molecule type" value="Transcribed_RNA"/>
</dbReference>
<dbReference type="InterPro" id="IPR006179">
    <property type="entry name" value="5_nucleotidase/apyrase"/>
</dbReference>
<evidence type="ECO:0000313" key="15">
    <source>
        <dbReference type="EMBL" id="MAA11267.1"/>
    </source>
</evidence>
<keyword evidence="9 12" id="KW-0547">Nucleotide-binding</keyword>